<dbReference type="GeneID" id="116657487"/>
<dbReference type="Proteomes" id="UP000694856">
    <property type="component" value="Chromosome 18"/>
</dbReference>
<reference evidence="3" key="1">
    <citation type="submission" date="2025-08" db="UniProtKB">
        <authorList>
            <consortium name="RefSeq"/>
        </authorList>
    </citation>
    <scope>IDENTIFICATION</scope>
    <source>
        <tissue evidence="3">Ear skin</tissue>
    </source>
</reference>
<proteinExistence type="predicted"/>
<accession>A0A8B8RCK4</accession>
<gene>
    <name evidence="3" type="primary">LOC116657487</name>
</gene>
<dbReference type="RefSeq" id="XP_032315711.1">
    <property type="nucleotide sequence ID" value="XM_032459820.1"/>
</dbReference>
<organism evidence="2 3">
    <name type="scientific">Camelus ferus</name>
    <name type="common">Wild bactrian camel</name>
    <name type="synonym">Camelus bactrianus ferus</name>
    <dbReference type="NCBI Taxonomy" id="419612"/>
    <lineage>
        <taxon>Eukaryota</taxon>
        <taxon>Metazoa</taxon>
        <taxon>Chordata</taxon>
        <taxon>Craniata</taxon>
        <taxon>Vertebrata</taxon>
        <taxon>Euteleostomi</taxon>
        <taxon>Mammalia</taxon>
        <taxon>Eutheria</taxon>
        <taxon>Laurasiatheria</taxon>
        <taxon>Artiodactyla</taxon>
        <taxon>Tylopoda</taxon>
        <taxon>Camelidae</taxon>
        <taxon>Camelus</taxon>
    </lineage>
</organism>
<dbReference type="AlphaFoldDB" id="A0A8B8RCK4"/>
<keyword evidence="2" id="KW-1185">Reference proteome</keyword>
<sequence length="94" mass="9955">MQSDDPGQATEAGGPSRQRGDAPRWQHRTGRLWPVTRGTRGALRPPSSPANDFLGGATTTQKRSLRNRPGQVPEGGRRLGAGAAPVLPYTPISS</sequence>
<evidence type="ECO:0000313" key="3">
    <source>
        <dbReference type="RefSeq" id="XP_032315711.1"/>
    </source>
</evidence>
<feature type="region of interest" description="Disordered" evidence="1">
    <location>
        <begin position="1"/>
        <end position="94"/>
    </location>
</feature>
<evidence type="ECO:0000256" key="1">
    <source>
        <dbReference type="SAM" id="MobiDB-lite"/>
    </source>
</evidence>
<protein>
    <submittedName>
        <fullName evidence="3">Uncharacterized protein LOC116657487 isoform X3</fullName>
    </submittedName>
</protein>
<evidence type="ECO:0000313" key="2">
    <source>
        <dbReference type="Proteomes" id="UP000694856"/>
    </source>
</evidence>
<name>A0A8B8RCK4_CAMFR</name>